<feature type="transmembrane region" description="Helical" evidence="1">
    <location>
        <begin position="6"/>
        <end position="23"/>
    </location>
</feature>
<organism evidence="2">
    <name type="scientific">marine metagenome</name>
    <dbReference type="NCBI Taxonomy" id="408172"/>
    <lineage>
        <taxon>unclassified sequences</taxon>
        <taxon>metagenomes</taxon>
        <taxon>ecological metagenomes</taxon>
    </lineage>
</organism>
<name>A0A382I441_9ZZZZ</name>
<proteinExistence type="predicted"/>
<evidence type="ECO:0000313" key="2">
    <source>
        <dbReference type="EMBL" id="SVB94318.1"/>
    </source>
</evidence>
<keyword evidence="1" id="KW-1133">Transmembrane helix</keyword>
<accession>A0A382I441</accession>
<evidence type="ECO:0000256" key="1">
    <source>
        <dbReference type="SAM" id="Phobius"/>
    </source>
</evidence>
<dbReference type="AlphaFoldDB" id="A0A382I441"/>
<keyword evidence="1" id="KW-0812">Transmembrane</keyword>
<protein>
    <submittedName>
        <fullName evidence="2">Uncharacterized protein</fullName>
    </submittedName>
</protein>
<sequence length="30" mass="3398">MTFTIYAALKALIILIVAVRFSYRLDPNSP</sequence>
<reference evidence="2" key="1">
    <citation type="submission" date="2018-05" db="EMBL/GenBank/DDBJ databases">
        <authorList>
            <person name="Lanie J.A."/>
            <person name="Ng W.-L."/>
            <person name="Kazmierczak K.M."/>
            <person name="Andrzejewski T.M."/>
            <person name="Davidsen T.M."/>
            <person name="Wayne K.J."/>
            <person name="Tettelin H."/>
            <person name="Glass J.I."/>
            <person name="Rusch D."/>
            <person name="Podicherti R."/>
            <person name="Tsui H.-C.T."/>
            <person name="Winkler M.E."/>
        </authorList>
    </citation>
    <scope>NUCLEOTIDE SEQUENCE</scope>
</reference>
<gene>
    <name evidence="2" type="ORF">METZ01_LOCUS247172</name>
</gene>
<dbReference type="EMBL" id="UINC01065054">
    <property type="protein sequence ID" value="SVB94318.1"/>
    <property type="molecule type" value="Genomic_DNA"/>
</dbReference>
<keyword evidence="1" id="KW-0472">Membrane</keyword>